<feature type="domain" description="HPt" evidence="5">
    <location>
        <begin position="201"/>
        <end position="292"/>
    </location>
</feature>
<evidence type="ECO:0000256" key="3">
    <source>
        <dbReference type="PROSITE-ProRule" id="PRU00169"/>
    </source>
</evidence>
<gene>
    <name evidence="6" type="ORF">DI626_06205</name>
</gene>
<dbReference type="GO" id="GO:0005886">
    <property type="term" value="C:plasma membrane"/>
    <property type="evidence" value="ECO:0007669"/>
    <property type="project" value="UniProtKB-SubCell"/>
</dbReference>
<dbReference type="SUPFAM" id="SSF52172">
    <property type="entry name" value="CheY-like"/>
    <property type="match status" value="1"/>
</dbReference>
<dbReference type="GO" id="GO:0004672">
    <property type="term" value="F:protein kinase activity"/>
    <property type="evidence" value="ECO:0007669"/>
    <property type="project" value="UniProtKB-ARBA"/>
</dbReference>
<proteinExistence type="predicted"/>
<dbReference type="SMART" id="SM00448">
    <property type="entry name" value="REC"/>
    <property type="match status" value="1"/>
</dbReference>
<evidence type="ECO:0000313" key="6">
    <source>
        <dbReference type="EMBL" id="PZO86568.1"/>
    </source>
</evidence>
<evidence type="ECO:0000256" key="1">
    <source>
        <dbReference type="ARBA" id="ARBA00022553"/>
    </source>
</evidence>
<evidence type="ECO:0000256" key="2">
    <source>
        <dbReference type="PROSITE-ProRule" id="PRU00110"/>
    </source>
</evidence>
<dbReference type="PANTHER" id="PTHR45339">
    <property type="entry name" value="HYBRID SIGNAL TRANSDUCTION HISTIDINE KINASE J"/>
    <property type="match status" value="1"/>
</dbReference>
<accession>A0A2W5BXV5</accession>
<dbReference type="Gene3D" id="1.20.120.160">
    <property type="entry name" value="HPT domain"/>
    <property type="match status" value="1"/>
</dbReference>
<dbReference type="GO" id="GO:0005524">
    <property type="term" value="F:ATP binding"/>
    <property type="evidence" value="ECO:0007669"/>
    <property type="project" value="UniProtKB-KW"/>
</dbReference>
<dbReference type="AlphaFoldDB" id="A0A2W5BXV5"/>
<comment type="caution">
    <text evidence="6">The sequence shown here is derived from an EMBL/GenBank/DDBJ whole genome shotgun (WGS) entry which is preliminary data.</text>
</comment>
<dbReference type="InterPro" id="IPR011006">
    <property type="entry name" value="CheY-like_superfamily"/>
</dbReference>
<dbReference type="EMBL" id="QFNK01000108">
    <property type="protein sequence ID" value="PZO86568.1"/>
    <property type="molecule type" value="Genomic_DNA"/>
</dbReference>
<sequence>DDAGLQHSLQSLGVDYLSKPASRIGLGEAVRDAASKAVKLPQDNERNLLIAEDMPAVREVLTRQLEVLGVKATFVENGREALFAVRSGEYSVLITDLHMPEMDGYALVKAVRADDVDLGRHMPVIALTADVQIAQRQVYMGHGFDECILKPVSLGQMRRLLVRWGFLGADNAEPVKTNISAPRKNLSAIDREAMIEQMGAFDDDAIEMLKMFVDMTAPVMERLSKAAEASDLHDLKEAAHSLKGAARSACLNALGDIAAQIQDEAEDGHCSPDRIVQVQSEFTRAQQEIAAL</sequence>
<feature type="non-terminal residue" evidence="6">
    <location>
        <position position="1"/>
    </location>
</feature>
<evidence type="ECO:0000259" key="4">
    <source>
        <dbReference type="PROSITE" id="PS50110"/>
    </source>
</evidence>
<feature type="modified residue" description="4-aspartylphosphate" evidence="3">
    <location>
        <position position="96"/>
    </location>
</feature>
<protein>
    <submittedName>
        <fullName evidence="6">Hybrid sensor histidine kinase/response regulator</fullName>
    </submittedName>
</protein>
<dbReference type="CDD" id="cd17546">
    <property type="entry name" value="REC_hyHK_CKI1_RcsC-like"/>
    <property type="match status" value="1"/>
</dbReference>
<dbReference type="InterPro" id="IPR001789">
    <property type="entry name" value="Sig_transdc_resp-reg_receiver"/>
</dbReference>
<dbReference type="InterPro" id="IPR008207">
    <property type="entry name" value="Sig_transdc_His_kin_Hpt_dom"/>
</dbReference>
<dbReference type="Gene3D" id="3.40.50.2300">
    <property type="match status" value="1"/>
</dbReference>
<organism evidence="6 7">
    <name type="scientific">Micavibrio aeruginosavorus</name>
    <dbReference type="NCBI Taxonomy" id="349221"/>
    <lineage>
        <taxon>Bacteria</taxon>
        <taxon>Pseudomonadati</taxon>
        <taxon>Bdellovibrionota</taxon>
        <taxon>Bdellovibrionia</taxon>
        <taxon>Bdellovibrionales</taxon>
        <taxon>Pseudobdellovibrionaceae</taxon>
        <taxon>Micavibrio</taxon>
    </lineage>
</organism>
<keyword evidence="1 3" id="KW-0597">Phosphoprotein</keyword>
<feature type="modified residue" description="Phosphohistidine" evidence="2">
    <location>
        <position position="240"/>
    </location>
</feature>
<dbReference type="Proteomes" id="UP000249557">
    <property type="component" value="Unassembled WGS sequence"/>
</dbReference>
<dbReference type="SUPFAM" id="SSF47226">
    <property type="entry name" value="Histidine-containing phosphotransfer domain, HPT domain"/>
    <property type="match status" value="1"/>
</dbReference>
<keyword evidence="6" id="KW-0418">Kinase</keyword>
<dbReference type="InterPro" id="IPR036641">
    <property type="entry name" value="HPT_dom_sf"/>
</dbReference>
<keyword evidence="6" id="KW-0808">Transferase</keyword>
<dbReference type="CDD" id="cd00088">
    <property type="entry name" value="HPT"/>
    <property type="match status" value="1"/>
</dbReference>
<dbReference type="GO" id="GO:0000160">
    <property type="term" value="P:phosphorelay signal transduction system"/>
    <property type="evidence" value="ECO:0007669"/>
    <property type="project" value="InterPro"/>
</dbReference>
<name>A0A2W5BXV5_9BACT</name>
<dbReference type="Pfam" id="PF00072">
    <property type="entry name" value="Response_reg"/>
    <property type="match status" value="1"/>
</dbReference>
<feature type="domain" description="Response regulatory" evidence="4">
    <location>
        <begin position="47"/>
        <end position="165"/>
    </location>
</feature>
<reference evidence="6 7" key="1">
    <citation type="submission" date="2017-08" db="EMBL/GenBank/DDBJ databases">
        <title>Infants hospitalized years apart are colonized by the same room-sourced microbial strains.</title>
        <authorList>
            <person name="Brooks B."/>
            <person name="Olm M.R."/>
            <person name="Firek B.A."/>
            <person name="Baker R."/>
            <person name="Thomas B.C."/>
            <person name="Morowitz M.J."/>
            <person name="Banfield J.F."/>
        </authorList>
    </citation>
    <scope>NUCLEOTIDE SEQUENCE [LARGE SCALE GENOMIC DNA]</scope>
    <source>
        <strain evidence="6">S2_018_000_R2_104</strain>
    </source>
</reference>
<dbReference type="PROSITE" id="PS50110">
    <property type="entry name" value="RESPONSE_REGULATORY"/>
    <property type="match status" value="1"/>
</dbReference>
<dbReference type="Pfam" id="PF01627">
    <property type="entry name" value="Hpt"/>
    <property type="match status" value="1"/>
</dbReference>
<dbReference type="PANTHER" id="PTHR45339:SF6">
    <property type="entry name" value="SENSORY HISTIDINE PROTEIN KINASE"/>
    <property type="match status" value="1"/>
</dbReference>
<evidence type="ECO:0000313" key="7">
    <source>
        <dbReference type="Proteomes" id="UP000249557"/>
    </source>
</evidence>
<evidence type="ECO:0000259" key="5">
    <source>
        <dbReference type="PROSITE" id="PS50894"/>
    </source>
</evidence>
<dbReference type="PROSITE" id="PS50894">
    <property type="entry name" value="HPT"/>
    <property type="match status" value="1"/>
</dbReference>